<dbReference type="InterPro" id="IPR035069">
    <property type="entry name" value="TTHA1013/TTHA0281-like"/>
</dbReference>
<dbReference type="Proteomes" id="UP000299367">
    <property type="component" value="Unassembled WGS sequence"/>
</dbReference>
<name>A0A480AEL9_9CYAN</name>
<gene>
    <name evidence="1" type="ORF">NIES80_25900</name>
</gene>
<dbReference type="EMBL" id="BJCF01000029">
    <property type="protein sequence ID" value="GCL42882.1"/>
    <property type="molecule type" value="Genomic_DNA"/>
</dbReference>
<proteinExistence type="predicted"/>
<protein>
    <recommendedName>
        <fullName evidence="3">HicB-like antitoxin of toxin-antitoxin system domain-containing protein</fullName>
    </recommendedName>
</protein>
<evidence type="ECO:0000313" key="2">
    <source>
        <dbReference type="Proteomes" id="UP000299367"/>
    </source>
</evidence>
<accession>A0A480AEL9</accession>
<dbReference type="SUPFAM" id="SSF143100">
    <property type="entry name" value="TTHA1013/TTHA0281-like"/>
    <property type="match status" value="1"/>
</dbReference>
<evidence type="ECO:0000313" key="1">
    <source>
        <dbReference type="EMBL" id="GCL42882.1"/>
    </source>
</evidence>
<organism evidence="1 2">
    <name type="scientific">Dolichospermum planctonicum</name>
    <dbReference type="NCBI Taxonomy" id="136072"/>
    <lineage>
        <taxon>Bacteria</taxon>
        <taxon>Bacillati</taxon>
        <taxon>Cyanobacteriota</taxon>
        <taxon>Cyanophyceae</taxon>
        <taxon>Nostocales</taxon>
        <taxon>Aphanizomenonaceae</taxon>
        <taxon>Dolichospermum</taxon>
    </lineage>
</organism>
<dbReference type="AlphaFoldDB" id="A0A480AEL9"/>
<dbReference type="PANTHER" id="PTHR34504">
    <property type="entry name" value="ANTITOXIN HICB"/>
    <property type="match status" value="1"/>
</dbReference>
<dbReference type="Gene3D" id="3.30.160.250">
    <property type="match status" value="1"/>
</dbReference>
<dbReference type="InterPro" id="IPR051404">
    <property type="entry name" value="TA_system_antitoxin"/>
</dbReference>
<dbReference type="PANTHER" id="PTHR34504:SF4">
    <property type="entry name" value="ANTITOXIN HICB"/>
    <property type="match status" value="1"/>
</dbReference>
<reference evidence="2" key="1">
    <citation type="submission" date="2019-02" db="EMBL/GenBank/DDBJ databases">
        <title>Draft genome sequence of Dolichospermum planctonicum NIES-80.</title>
        <authorList>
            <person name="Yamaguchi H."/>
            <person name="Suzuki S."/>
            <person name="Kawachi M."/>
        </authorList>
    </citation>
    <scope>NUCLEOTIDE SEQUENCE [LARGE SCALE GENOMIC DNA]</scope>
    <source>
        <strain evidence="2">NIES-80</strain>
    </source>
</reference>
<evidence type="ECO:0008006" key="3">
    <source>
        <dbReference type="Google" id="ProtNLM"/>
    </source>
</evidence>
<comment type="caution">
    <text evidence="1">The sequence shown here is derived from an EMBL/GenBank/DDBJ whole genome shotgun (WGS) entry which is preliminary data.</text>
</comment>
<sequence>MGDSVIADLVTNHRLKYSRLLVEIFMKAELTAIIERATEGGYWAICPEISGANGQGETIEEAKENLELAIQLIIEDRMADIRRGITEDAIEETILIP</sequence>